<evidence type="ECO:0000313" key="3">
    <source>
        <dbReference type="Proteomes" id="UP001057291"/>
    </source>
</evidence>
<dbReference type="Proteomes" id="UP001057291">
    <property type="component" value="Unassembled WGS sequence"/>
</dbReference>
<feature type="domain" description="DUF1540" evidence="1">
    <location>
        <begin position="5"/>
        <end position="46"/>
    </location>
</feature>
<name>A0AAV4LK75_9BACL</name>
<proteinExistence type="predicted"/>
<dbReference type="Pfam" id="PF07561">
    <property type="entry name" value="DUF1540"/>
    <property type="match status" value="1"/>
</dbReference>
<dbReference type="InterPro" id="IPR011437">
    <property type="entry name" value="DUF1540"/>
</dbReference>
<keyword evidence="3" id="KW-1185">Reference proteome</keyword>
<comment type="caution">
    <text evidence="2">The sequence shown here is derived from an EMBL/GenBank/DDBJ whole genome shotgun (WGS) entry which is preliminary data.</text>
</comment>
<evidence type="ECO:0000259" key="1">
    <source>
        <dbReference type="Pfam" id="PF07561"/>
    </source>
</evidence>
<evidence type="ECO:0000313" key="2">
    <source>
        <dbReference type="EMBL" id="GIM48199.1"/>
    </source>
</evidence>
<dbReference type="EMBL" id="BOQE01000001">
    <property type="protein sequence ID" value="GIM48199.1"/>
    <property type="molecule type" value="Genomic_DNA"/>
</dbReference>
<sequence length="60" mass="6642">MPNGVRCGVEECIYNSDYACTAESIEVMSNGNDIVGTTKGTRCATFEFEKHTNRHGEIVR</sequence>
<gene>
    <name evidence="2" type="ORF">DNHGIG_37480</name>
</gene>
<protein>
    <recommendedName>
        <fullName evidence="1">DUF1540 domain-containing protein</fullName>
    </recommendedName>
</protein>
<organism evidence="2 3">
    <name type="scientific">Collibacillus ludicampi</name>
    <dbReference type="NCBI Taxonomy" id="2771369"/>
    <lineage>
        <taxon>Bacteria</taxon>
        <taxon>Bacillati</taxon>
        <taxon>Bacillota</taxon>
        <taxon>Bacilli</taxon>
        <taxon>Bacillales</taxon>
        <taxon>Alicyclobacillaceae</taxon>
        <taxon>Collibacillus</taxon>
    </lineage>
</organism>
<dbReference type="RefSeq" id="WP_282201099.1">
    <property type="nucleotide sequence ID" value="NZ_BOQE01000001.1"/>
</dbReference>
<dbReference type="AlphaFoldDB" id="A0AAV4LK75"/>
<accession>A0AAV4LK75</accession>
<reference evidence="2" key="1">
    <citation type="journal article" date="2023" name="Int. J. Syst. Evol. Microbiol.">
        <title>Collibacillus ludicampi gen. nov., sp. nov., a new soil bacterium of the family Alicyclobacillaceae.</title>
        <authorList>
            <person name="Jojima T."/>
            <person name="Ioku Y."/>
            <person name="Fukuta Y."/>
            <person name="Shirasaka N."/>
            <person name="Matsumura Y."/>
            <person name="Mori M."/>
        </authorList>
    </citation>
    <scope>NUCLEOTIDE SEQUENCE</scope>
    <source>
        <strain evidence="2">TP075</strain>
    </source>
</reference>